<keyword evidence="8" id="KW-1185">Reference proteome</keyword>
<accession>A0ABV3HU63</accession>
<name>A0ABV3HU63_9ACTN</name>
<keyword evidence="2" id="KW-0479">Metal-binding</keyword>
<dbReference type="PIRSF" id="PIRSF019543">
    <property type="entry name" value="Clavaminate_syn"/>
    <property type="match status" value="1"/>
</dbReference>
<dbReference type="SUPFAM" id="SSF51197">
    <property type="entry name" value="Clavaminate synthase-like"/>
    <property type="match status" value="1"/>
</dbReference>
<gene>
    <name evidence="7" type="ORF">AB0K36_13990</name>
</gene>
<evidence type="ECO:0000313" key="7">
    <source>
        <dbReference type="EMBL" id="MEV4681877.1"/>
    </source>
</evidence>
<comment type="similarity">
    <text evidence="1">Belongs to the clavaminate synthase family.</text>
</comment>
<evidence type="ECO:0000259" key="6">
    <source>
        <dbReference type="Pfam" id="PF02668"/>
    </source>
</evidence>
<evidence type="ECO:0000256" key="2">
    <source>
        <dbReference type="ARBA" id="ARBA00022723"/>
    </source>
</evidence>
<dbReference type="InterPro" id="IPR042098">
    <property type="entry name" value="TauD-like_sf"/>
</dbReference>
<dbReference type="InterPro" id="IPR014503">
    <property type="entry name" value="Clavaminate_syn-like"/>
</dbReference>
<evidence type="ECO:0000256" key="1">
    <source>
        <dbReference type="ARBA" id="ARBA00008425"/>
    </source>
</evidence>
<evidence type="ECO:0000313" key="8">
    <source>
        <dbReference type="Proteomes" id="UP001552521"/>
    </source>
</evidence>
<feature type="region of interest" description="Disordered" evidence="5">
    <location>
        <begin position="1"/>
        <end position="24"/>
    </location>
</feature>
<dbReference type="Proteomes" id="UP001552521">
    <property type="component" value="Unassembled WGS sequence"/>
</dbReference>
<reference evidence="7 8" key="1">
    <citation type="submission" date="2024-06" db="EMBL/GenBank/DDBJ databases">
        <title>The Natural Products Discovery Center: Release of the First 8490 Sequenced Strains for Exploring Actinobacteria Biosynthetic Diversity.</title>
        <authorList>
            <person name="Kalkreuter E."/>
            <person name="Kautsar S.A."/>
            <person name="Yang D."/>
            <person name="Bader C.D."/>
            <person name="Teijaro C.N."/>
            <person name="Fluegel L."/>
            <person name="Davis C.M."/>
            <person name="Simpson J.R."/>
            <person name="Lauterbach L."/>
            <person name="Steele A.D."/>
            <person name="Gui C."/>
            <person name="Meng S."/>
            <person name="Li G."/>
            <person name="Viehrig K."/>
            <person name="Ye F."/>
            <person name="Su P."/>
            <person name="Kiefer A.F."/>
            <person name="Nichols A."/>
            <person name="Cepeda A.J."/>
            <person name="Yan W."/>
            <person name="Fan B."/>
            <person name="Jiang Y."/>
            <person name="Adhikari A."/>
            <person name="Zheng C.-J."/>
            <person name="Schuster L."/>
            <person name="Cowan T.M."/>
            <person name="Smanski M.J."/>
            <person name="Chevrette M.G."/>
            <person name="De Carvalho L.P.S."/>
            <person name="Shen B."/>
        </authorList>
    </citation>
    <scope>NUCLEOTIDE SEQUENCE [LARGE SCALE GENOMIC DNA]</scope>
    <source>
        <strain evidence="7 8">NPDC049344</strain>
    </source>
</reference>
<keyword evidence="4" id="KW-0408">Iron</keyword>
<keyword evidence="7" id="KW-0223">Dioxygenase</keyword>
<protein>
    <submittedName>
        <fullName evidence="7">TauD/TfdA family dioxygenase</fullName>
    </submittedName>
</protein>
<comment type="caution">
    <text evidence="7">The sequence shown here is derived from an EMBL/GenBank/DDBJ whole genome shotgun (WGS) entry which is preliminary data.</text>
</comment>
<dbReference type="Gene3D" id="3.60.130.10">
    <property type="entry name" value="Clavaminate synthase-like"/>
    <property type="match status" value="1"/>
</dbReference>
<evidence type="ECO:0000256" key="3">
    <source>
        <dbReference type="ARBA" id="ARBA00023002"/>
    </source>
</evidence>
<evidence type="ECO:0000256" key="5">
    <source>
        <dbReference type="SAM" id="MobiDB-lite"/>
    </source>
</evidence>
<keyword evidence="3" id="KW-0560">Oxidoreductase</keyword>
<dbReference type="GO" id="GO:0051213">
    <property type="term" value="F:dioxygenase activity"/>
    <property type="evidence" value="ECO:0007669"/>
    <property type="project" value="UniProtKB-KW"/>
</dbReference>
<dbReference type="EMBL" id="JBFAQK010000015">
    <property type="protein sequence ID" value="MEV4681877.1"/>
    <property type="molecule type" value="Genomic_DNA"/>
</dbReference>
<dbReference type="Pfam" id="PF02668">
    <property type="entry name" value="TauD"/>
    <property type="match status" value="1"/>
</dbReference>
<proteinExistence type="inferred from homology"/>
<evidence type="ECO:0000256" key="4">
    <source>
        <dbReference type="ARBA" id="ARBA00023004"/>
    </source>
</evidence>
<dbReference type="InterPro" id="IPR003819">
    <property type="entry name" value="TauD/TfdA-like"/>
</dbReference>
<organism evidence="7 8">
    <name type="scientific">Streptomyces kurssanovii</name>
    <dbReference type="NCBI Taxonomy" id="67312"/>
    <lineage>
        <taxon>Bacteria</taxon>
        <taxon>Bacillati</taxon>
        <taxon>Actinomycetota</taxon>
        <taxon>Actinomycetes</taxon>
        <taxon>Kitasatosporales</taxon>
        <taxon>Streptomycetaceae</taxon>
        <taxon>Streptomyces</taxon>
    </lineage>
</organism>
<dbReference type="RefSeq" id="WP_364592890.1">
    <property type="nucleotide sequence ID" value="NZ_JBFAQK010000015.1"/>
</dbReference>
<feature type="domain" description="TauD/TfdA-like" evidence="6">
    <location>
        <begin position="78"/>
        <end position="331"/>
    </location>
</feature>
<sequence>MVTAFPVHGEPLGPYGRPEGPGAATRLDLVLPDAVRDTLHAGLSRLPDPSEDIDRATARCHQVFAALPTELLQAVMDFGRHIDTAGVALVRNLPVDAVLPPTPDDGGPSRAKRGFVSEGVLLGLTGLLGEPLGVLTEKDGRLIHDIVPVAGGERTQTNQSSAVFLNFHSDITYDPTGRYDVANPDFLVLNCLRGDPLGVAVTYYADARDICGRLPDDELRLLRSPLFRLNAPGSYTRGAAGGAEVLSDPVPIISGAEEFPEITVSANGVRALSEAAAAAFERLQETCREVAHPVRLEPGQALLVNNRKGVHARSRFGARHDGRDRWLQRTYVRRSLWDIRYRVTPQNRRVHF</sequence>